<proteinExistence type="predicted"/>
<name>A0A0F7EH91_BRELA</name>
<evidence type="ECO:0000313" key="1">
    <source>
        <dbReference type="EMBL" id="AKF94618.1"/>
    </source>
</evidence>
<dbReference type="Pfam" id="PF06475">
    <property type="entry name" value="Glycolipid_bind"/>
    <property type="match status" value="1"/>
</dbReference>
<organism evidence="1">
    <name type="scientific">Brevibacillus laterosporus</name>
    <name type="common">Bacillus laterosporus</name>
    <dbReference type="NCBI Taxonomy" id="1465"/>
    <lineage>
        <taxon>Bacteria</taxon>
        <taxon>Bacillati</taxon>
        <taxon>Bacillota</taxon>
        <taxon>Bacilli</taxon>
        <taxon>Bacillales</taxon>
        <taxon>Paenibacillaceae</taxon>
        <taxon>Brevibacillus</taxon>
    </lineage>
</organism>
<sequence>MATATDIFWRPSIGSGYEHLQLVKDDHKITVDSLVIGKTDEGAIFRVQYQIILDTNWIVRKVTIQGIGKEQSLILTSNGRGEWRDAHGKVIFALAGCIDIDISCTPFTNTLPINRLEHTLSTPQEISVVYISVPDLCYRQVKQTYTLMKTNHTESIFTYQSGSFTENIKVDTDGIVTEYPQLFLREYAHT</sequence>
<dbReference type="EMBL" id="CP011074">
    <property type="protein sequence ID" value="AKF94618.1"/>
    <property type="molecule type" value="Genomic_DNA"/>
</dbReference>
<reference evidence="1" key="1">
    <citation type="submission" date="2015-03" db="EMBL/GenBank/DDBJ databases">
        <title>MIGS Cultured Bacterial/Archaeal sample from Brevibacillus laterosporus.</title>
        <authorList>
            <person name="Zeng D."/>
            <person name="Zhu L."/>
            <person name="Dong G."/>
            <person name="Ye W."/>
            <person name="Ren D."/>
            <person name="Wu L."/>
            <person name="Xu J."/>
            <person name="Li G."/>
            <person name="Guo L."/>
        </authorList>
    </citation>
    <scope>NUCLEOTIDE SEQUENCE</scope>
    <source>
        <strain evidence="1">B9</strain>
    </source>
</reference>
<gene>
    <name evidence="1" type="ORF">EX87_13910</name>
</gene>
<dbReference type="AlphaFoldDB" id="A0A0F7EH91"/>
<dbReference type="RefSeq" id="WP_031413744.1">
    <property type="nucleotide sequence ID" value="NZ_CP011074.1"/>
</dbReference>
<dbReference type="SUPFAM" id="SSF159275">
    <property type="entry name" value="PA1994-like"/>
    <property type="match status" value="1"/>
</dbReference>
<dbReference type="InterPro" id="IPR009467">
    <property type="entry name" value="Glycolipid-bd_prot_put"/>
</dbReference>
<accession>A0A0F7EH91</accession>
<protein>
    <submittedName>
        <fullName evidence="1">Uncharacterized protein</fullName>
    </submittedName>
</protein>